<name>A0A645G1K7_9ZZZZ</name>
<dbReference type="AlphaFoldDB" id="A0A645G1K7"/>
<evidence type="ECO:0000313" key="1">
    <source>
        <dbReference type="EMBL" id="MPN18024.1"/>
    </source>
</evidence>
<sequence length="259" mass="28363">MERSADLLVIERAANRFCHRVIDADREFAQIARALVRVQHLVESGGVPVAARFDDTPVLEDQTRVVKALAIAHGGGVILNDAVRALAYRRRINLSVGDIQLSVAGDDGNILDGKGQVGAGPKDMHHVGFFHELDQRLHVAAHLLIIHQRGGEKKLKKIVIAHTGLLRVRHGWPVQIDPAALVDDAVAQLAALVTIIGHGAGVHGGELRVVLIHADVHMRHEMIPIFGLPFQLRVDSGLGVFRMLRIDKTEKETDELVVR</sequence>
<proteinExistence type="predicted"/>
<reference evidence="1" key="1">
    <citation type="submission" date="2019-08" db="EMBL/GenBank/DDBJ databases">
        <authorList>
            <person name="Kucharzyk K."/>
            <person name="Murdoch R.W."/>
            <person name="Higgins S."/>
            <person name="Loffler F."/>
        </authorList>
    </citation>
    <scope>NUCLEOTIDE SEQUENCE</scope>
</reference>
<dbReference type="EMBL" id="VSSQ01065274">
    <property type="protein sequence ID" value="MPN18024.1"/>
    <property type="molecule type" value="Genomic_DNA"/>
</dbReference>
<organism evidence="1">
    <name type="scientific">bioreactor metagenome</name>
    <dbReference type="NCBI Taxonomy" id="1076179"/>
    <lineage>
        <taxon>unclassified sequences</taxon>
        <taxon>metagenomes</taxon>
        <taxon>ecological metagenomes</taxon>
    </lineage>
</organism>
<gene>
    <name evidence="1" type="ORF">SDC9_165382</name>
</gene>
<comment type="caution">
    <text evidence="1">The sequence shown here is derived from an EMBL/GenBank/DDBJ whole genome shotgun (WGS) entry which is preliminary data.</text>
</comment>
<accession>A0A645G1K7</accession>
<protein>
    <submittedName>
        <fullName evidence="1">Uncharacterized protein</fullName>
    </submittedName>
</protein>